<feature type="transmembrane region" description="Helical" evidence="1">
    <location>
        <begin position="31"/>
        <end position="50"/>
    </location>
</feature>
<proteinExistence type="predicted"/>
<dbReference type="RefSeq" id="XP_018074012.1">
    <property type="nucleotide sequence ID" value="XM_018219525.1"/>
</dbReference>
<evidence type="ECO:0000313" key="2">
    <source>
        <dbReference type="EMBL" id="KUJ19657.1"/>
    </source>
</evidence>
<keyword evidence="3" id="KW-1185">Reference proteome</keyword>
<dbReference type="EMBL" id="KQ947410">
    <property type="protein sequence ID" value="KUJ19657.1"/>
    <property type="molecule type" value="Genomic_DNA"/>
</dbReference>
<evidence type="ECO:0000313" key="3">
    <source>
        <dbReference type="Proteomes" id="UP000070700"/>
    </source>
</evidence>
<dbReference type="InParanoid" id="A0A194XIR7"/>
<accession>A0A194XIR7</accession>
<sequence length="88" mass="10367">MNEWWRSVIFAAVAQKDDDIFTLSLSQMRSVLGSFVLLVIIIELYDWLIARRDGTNHTKIYPEKMAREEFDETSSVSEYLLPYTDEEE</sequence>
<protein>
    <submittedName>
        <fullName evidence="2">Uncharacterized protein</fullName>
    </submittedName>
</protein>
<dbReference type="AlphaFoldDB" id="A0A194XIR7"/>
<keyword evidence="1" id="KW-0472">Membrane</keyword>
<evidence type="ECO:0000256" key="1">
    <source>
        <dbReference type="SAM" id="Phobius"/>
    </source>
</evidence>
<keyword evidence="1" id="KW-0812">Transmembrane</keyword>
<dbReference type="Proteomes" id="UP000070700">
    <property type="component" value="Unassembled WGS sequence"/>
</dbReference>
<name>A0A194XIR7_MOLSC</name>
<dbReference type="KEGG" id="psco:LY89DRAFT_730914"/>
<keyword evidence="1" id="KW-1133">Transmembrane helix</keyword>
<reference evidence="2 3" key="1">
    <citation type="submission" date="2015-10" db="EMBL/GenBank/DDBJ databases">
        <title>Full genome of DAOMC 229536 Phialocephala scopiformis, a fungal endophyte of spruce producing the potent anti-insectan compound rugulosin.</title>
        <authorList>
            <consortium name="DOE Joint Genome Institute"/>
            <person name="Walker A.K."/>
            <person name="Frasz S.L."/>
            <person name="Seifert K.A."/>
            <person name="Miller J.D."/>
            <person name="Mondo S.J."/>
            <person name="Labutti K."/>
            <person name="Lipzen A."/>
            <person name="Dockter R."/>
            <person name="Kennedy M."/>
            <person name="Grigoriev I.V."/>
            <person name="Spatafora J.W."/>
        </authorList>
    </citation>
    <scope>NUCLEOTIDE SEQUENCE [LARGE SCALE GENOMIC DNA]</scope>
    <source>
        <strain evidence="2 3">CBS 120377</strain>
    </source>
</reference>
<gene>
    <name evidence="2" type="ORF">LY89DRAFT_730914</name>
</gene>
<organism evidence="2 3">
    <name type="scientific">Mollisia scopiformis</name>
    <name type="common">Conifer needle endophyte fungus</name>
    <name type="synonym">Phialocephala scopiformis</name>
    <dbReference type="NCBI Taxonomy" id="149040"/>
    <lineage>
        <taxon>Eukaryota</taxon>
        <taxon>Fungi</taxon>
        <taxon>Dikarya</taxon>
        <taxon>Ascomycota</taxon>
        <taxon>Pezizomycotina</taxon>
        <taxon>Leotiomycetes</taxon>
        <taxon>Helotiales</taxon>
        <taxon>Mollisiaceae</taxon>
        <taxon>Mollisia</taxon>
    </lineage>
</organism>
<dbReference type="GeneID" id="28829251"/>